<dbReference type="SUPFAM" id="SSF56176">
    <property type="entry name" value="FAD-binding/transporter-associated domain-like"/>
    <property type="match status" value="1"/>
</dbReference>
<sequence length="613" mass="66432">MTLNDEQLRLSRRGFLTAGAAGAGVLAAGALGGWTPAFAVPAGSAGSLGSLGSTGPVAPLPTPPDFPNDIALFQQAYQNWSKEIMLDATWVCSPKTPQDVVRLANWAHEHDYKIRPRGAMHGWTPLTVEKGANVEKVILADTMTHLNGITVNTGGPVATVTAGAGASIEAIVTELQKHDLGWANLPAPGVLSIGGALAVNAHGAALPAVGQTTLPGHTYGSLSNLVTELTAVVWNGSTYALETYQRNDPRITPLLTNLGRCFLTSVTMQAGPNFRQRCQSYTDIPWRELFAPKGADGRTFEKFVAESGGAEAIWYPFTEKPWMKVWTVSPTKPDSSNEVGSLGSAGSLVGKPPQAREVSGPYNYIFSDNLPEPITDMIGAINAGNPGIAPLFGPAMYEITKLGLAATNANDIWGWSKDVQFYIKATTLRLTEGGGAVVTSRANIATVINDFTEWFHERIEFYRAKGEFPLNGPVEIRCCGLDQAADVKVPSVGPPTISATRPRPDHPDWDVAIWLNVLGVPGTPGMFEFYREMEQWMRSHYNNDDATFRPEWSKGWAFGPDPYTDNDIVTNKMRATYIEGVPTTENWDTARARYNQIDPHRVFTNGFMDKLLP</sequence>
<evidence type="ECO:0000256" key="1">
    <source>
        <dbReference type="ARBA" id="ARBA00022630"/>
    </source>
</evidence>
<dbReference type="InterPro" id="IPR036318">
    <property type="entry name" value="FAD-bd_PCMH-like_sf"/>
</dbReference>
<dbReference type="EMBL" id="FN563149">
    <property type="protein sequence ID" value="CBH46792.1"/>
    <property type="molecule type" value="Genomic_DNA"/>
</dbReference>
<evidence type="ECO:0000259" key="5">
    <source>
        <dbReference type="PROSITE" id="PS51387"/>
    </source>
</evidence>
<dbReference type="InterPro" id="IPR016171">
    <property type="entry name" value="Vanillyl_alc_oxidase_C-sub2"/>
</dbReference>
<dbReference type="Gene3D" id="3.30.465.10">
    <property type="match status" value="1"/>
</dbReference>
<dbReference type="InterPro" id="IPR016170">
    <property type="entry name" value="Cytok_DH_C_sf"/>
</dbReference>
<evidence type="ECO:0000256" key="4">
    <source>
        <dbReference type="SAM" id="MobiDB-lite"/>
    </source>
</evidence>
<dbReference type="Gene3D" id="1.10.45.10">
    <property type="entry name" value="Vanillyl-alcohol Oxidase, Chain A, domain 4"/>
    <property type="match status" value="1"/>
</dbReference>
<dbReference type="KEGG" id="req:REQ_06750"/>
<organism evidence="6">
    <name type="scientific">Rhodococcus hoagii (strain 103S)</name>
    <name type="common">Rhodococcus equi</name>
    <dbReference type="NCBI Taxonomy" id="685727"/>
    <lineage>
        <taxon>Bacteria</taxon>
        <taxon>Bacillati</taxon>
        <taxon>Actinomycetota</taxon>
        <taxon>Actinomycetes</taxon>
        <taxon>Mycobacteriales</taxon>
        <taxon>Nocardiaceae</taxon>
        <taxon>Prescottella</taxon>
    </lineage>
</organism>
<keyword evidence="3" id="KW-0560">Oxidoreductase</keyword>
<dbReference type="Pfam" id="PF09129">
    <property type="entry name" value="Chol_subst-bind"/>
    <property type="match status" value="1"/>
</dbReference>
<dbReference type="RefSeq" id="WP_013414842.1">
    <property type="nucleotide sequence ID" value="NC_014659.1"/>
</dbReference>
<dbReference type="PANTHER" id="PTHR43762">
    <property type="entry name" value="L-GULONOLACTONE OXIDASE"/>
    <property type="match status" value="1"/>
</dbReference>
<dbReference type="InterPro" id="IPR016164">
    <property type="entry name" value="FAD-linked_Oxase-like_C"/>
</dbReference>
<dbReference type="PROSITE" id="PS51387">
    <property type="entry name" value="FAD_PCMH"/>
    <property type="match status" value="1"/>
</dbReference>
<feature type="compositionally biased region" description="Low complexity" evidence="4">
    <location>
        <begin position="339"/>
        <end position="350"/>
    </location>
</feature>
<evidence type="ECO:0000256" key="3">
    <source>
        <dbReference type="ARBA" id="ARBA00023002"/>
    </source>
</evidence>
<evidence type="ECO:0000313" key="6">
    <source>
        <dbReference type="EMBL" id="CBH46792.1"/>
    </source>
</evidence>
<evidence type="ECO:0000256" key="2">
    <source>
        <dbReference type="ARBA" id="ARBA00022827"/>
    </source>
</evidence>
<dbReference type="PANTHER" id="PTHR43762:SF1">
    <property type="entry name" value="D-ARABINONO-1,4-LACTONE OXIDASE"/>
    <property type="match status" value="1"/>
</dbReference>
<dbReference type="AlphaFoldDB" id="A0A3S5Y2K6"/>
<keyword evidence="2" id="KW-0274">FAD</keyword>
<dbReference type="Pfam" id="PF01565">
    <property type="entry name" value="FAD_binding_4"/>
    <property type="match status" value="1"/>
</dbReference>
<keyword evidence="1" id="KW-0285">Flavoprotein</keyword>
<dbReference type="InterPro" id="IPR015213">
    <property type="entry name" value="Cholesterol_OX_subst-bd"/>
</dbReference>
<proteinExistence type="predicted"/>
<accession>A0A3S5Y2K6</accession>
<dbReference type="GO" id="GO:0071949">
    <property type="term" value="F:FAD binding"/>
    <property type="evidence" value="ECO:0007669"/>
    <property type="project" value="InterPro"/>
</dbReference>
<reference evidence="6" key="1">
    <citation type="journal article" date="2010" name="PLoS Genet.">
        <title>The genome of a pathogenic rhodococcus: cooptive virulence underpinned by key gene acquisitions.</title>
        <authorList>
            <person name="Letek M."/>
            <person name="Gonzalez P."/>
            <person name="Macarthur I."/>
            <person name="Rodriguez H."/>
            <person name="Freeman T.C."/>
            <person name="Valero-Rello A."/>
            <person name="Blanco M."/>
            <person name="Buckley T."/>
            <person name="Cherevach I."/>
            <person name="Fahey R."/>
            <person name="Hapeshi A."/>
            <person name="Holdstock J."/>
            <person name="Leadon D."/>
            <person name="Navas J."/>
            <person name="Ocampo A."/>
            <person name="Quail M.A."/>
            <person name="Sanders M."/>
            <person name="Scortti M.M."/>
            <person name="Prescott J.F."/>
            <person name="Fogarty U."/>
            <person name="Meijer W.G."/>
            <person name="Parkhill J."/>
            <person name="Bentley S.D."/>
            <person name="Vazquez-Boland J.A."/>
        </authorList>
    </citation>
    <scope>NUCLEOTIDE SEQUENCE [LARGE SCALE GENOMIC DNA]</scope>
    <source>
        <strain evidence="6 7">103S</strain>
    </source>
</reference>
<name>A0A3S5Y2K6_RHOH1</name>
<dbReference type="InterPro" id="IPR006094">
    <property type="entry name" value="Oxid_FAD_bind_N"/>
</dbReference>
<feature type="domain" description="FAD-binding PCMH-type" evidence="5">
    <location>
        <begin position="83"/>
        <end position="273"/>
    </location>
</feature>
<protein>
    <submittedName>
        <fullName evidence="6">Secreted cholesterol oxidase ChoA</fullName>
    </submittedName>
</protein>
<dbReference type="InterPro" id="IPR006311">
    <property type="entry name" value="TAT_signal"/>
</dbReference>
<gene>
    <name evidence="6" type="ordered locus">REQ_06750</name>
</gene>
<dbReference type="Gene3D" id="3.40.462.10">
    <property type="entry name" value="FAD-linked oxidases, C-terminal domain"/>
    <property type="match status" value="1"/>
</dbReference>
<evidence type="ECO:0000313" key="7">
    <source>
        <dbReference type="Proteomes" id="UP000006892"/>
    </source>
</evidence>
<dbReference type="InterPro" id="IPR016169">
    <property type="entry name" value="FAD-bd_PCMH_sub2"/>
</dbReference>
<dbReference type="GO" id="GO:0016899">
    <property type="term" value="F:oxidoreductase activity, acting on the CH-OH group of donors, oxygen as acceptor"/>
    <property type="evidence" value="ECO:0007669"/>
    <property type="project" value="InterPro"/>
</dbReference>
<dbReference type="InterPro" id="IPR010031">
    <property type="entry name" value="FAD_lactone_oxidase-like"/>
</dbReference>
<dbReference type="InterPro" id="IPR016167">
    <property type="entry name" value="FAD-bd_PCMH_sub1"/>
</dbReference>
<dbReference type="Proteomes" id="UP001154400">
    <property type="component" value="Chromosome"/>
</dbReference>
<dbReference type="SUPFAM" id="SSF55103">
    <property type="entry name" value="FAD-linked oxidases, C-terminal domain"/>
    <property type="match status" value="1"/>
</dbReference>
<dbReference type="Gene3D" id="3.30.43.10">
    <property type="entry name" value="Uridine Diphospho-n-acetylenolpyruvylglucosamine Reductase, domain 2"/>
    <property type="match status" value="1"/>
</dbReference>
<dbReference type="InterPro" id="IPR016166">
    <property type="entry name" value="FAD-bd_PCMH"/>
</dbReference>
<dbReference type="PROSITE" id="PS51318">
    <property type="entry name" value="TAT"/>
    <property type="match status" value="1"/>
</dbReference>
<feature type="region of interest" description="Disordered" evidence="4">
    <location>
        <begin position="334"/>
        <end position="354"/>
    </location>
</feature>